<organism evidence="4 5">
    <name type="scientific">Seminavis robusta</name>
    <dbReference type="NCBI Taxonomy" id="568900"/>
    <lineage>
        <taxon>Eukaryota</taxon>
        <taxon>Sar</taxon>
        <taxon>Stramenopiles</taxon>
        <taxon>Ochrophyta</taxon>
        <taxon>Bacillariophyta</taxon>
        <taxon>Bacillariophyceae</taxon>
        <taxon>Bacillariophycidae</taxon>
        <taxon>Naviculales</taxon>
        <taxon>Naviculaceae</taxon>
        <taxon>Seminavis</taxon>
    </lineage>
</organism>
<dbReference type="InterPro" id="IPR007699">
    <property type="entry name" value="SGS_dom"/>
</dbReference>
<dbReference type="Gene3D" id="2.60.40.790">
    <property type="match status" value="1"/>
</dbReference>
<comment type="caution">
    <text evidence="4">The sequence shown here is derived from an EMBL/GenBank/DDBJ whole genome shotgun (WGS) entry which is preliminary data.</text>
</comment>
<name>A0A9N8EUQ4_9STRA</name>
<reference evidence="4" key="1">
    <citation type="submission" date="2020-06" db="EMBL/GenBank/DDBJ databases">
        <authorList>
            <consortium name="Plant Systems Biology data submission"/>
        </authorList>
    </citation>
    <scope>NUCLEOTIDE SEQUENCE</scope>
    <source>
        <strain evidence="4">D6</strain>
    </source>
</reference>
<dbReference type="GO" id="GO:0031625">
    <property type="term" value="F:ubiquitin protein ligase binding"/>
    <property type="evidence" value="ECO:0007669"/>
    <property type="project" value="InterPro"/>
</dbReference>
<dbReference type="SUPFAM" id="SSF49764">
    <property type="entry name" value="HSP20-like chaperones"/>
    <property type="match status" value="1"/>
</dbReference>
<dbReference type="OrthoDB" id="164025at2759"/>
<proteinExistence type="predicted"/>
<dbReference type="InterPro" id="IPR007052">
    <property type="entry name" value="CS_dom"/>
</dbReference>
<feature type="compositionally biased region" description="Basic and acidic residues" evidence="1">
    <location>
        <begin position="69"/>
        <end position="83"/>
    </location>
</feature>
<dbReference type="PROSITE" id="PS51203">
    <property type="entry name" value="CS"/>
    <property type="match status" value="1"/>
</dbReference>
<gene>
    <name evidence="4" type="ORF">SEMRO_2020_G311350.1</name>
</gene>
<feature type="region of interest" description="Disordered" evidence="1">
    <location>
        <begin position="58"/>
        <end position="92"/>
    </location>
</feature>
<dbReference type="Pfam" id="PF04969">
    <property type="entry name" value="CS"/>
    <property type="match status" value="1"/>
</dbReference>
<dbReference type="EMBL" id="CAICTM010002018">
    <property type="protein sequence ID" value="CAB9527571.1"/>
    <property type="molecule type" value="Genomic_DNA"/>
</dbReference>
<accession>A0A9N8EUQ4</accession>
<dbReference type="InterPro" id="IPR052289">
    <property type="entry name" value="Calcyclin-binding_UBL-bridge"/>
</dbReference>
<evidence type="ECO:0000313" key="4">
    <source>
        <dbReference type="EMBL" id="CAB9527571.1"/>
    </source>
</evidence>
<keyword evidence="5" id="KW-1185">Reference proteome</keyword>
<dbReference type="InterPro" id="IPR008978">
    <property type="entry name" value="HSP20-like_chaperone"/>
</dbReference>
<dbReference type="PANTHER" id="PTHR13164:SF3">
    <property type="entry name" value="CALCYCLIN-BINDING PROTEIN"/>
    <property type="match status" value="1"/>
</dbReference>
<dbReference type="GO" id="GO:0015631">
    <property type="term" value="F:tubulin binding"/>
    <property type="evidence" value="ECO:0007669"/>
    <property type="project" value="InterPro"/>
</dbReference>
<evidence type="ECO:0000313" key="5">
    <source>
        <dbReference type="Proteomes" id="UP001153069"/>
    </source>
</evidence>
<evidence type="ECO:0000259" key="3">
    <source>
        <dbReference type="PROSITE" id="PS51203"/>
    </source>
</evidence>
<evidence type="ECO:0000256" key="1">
    <source>
        <dbReference type="SAM" id="MobiDB-lite"/>
    </source>
</evidence>
<dbReference type="Proteomes" id="UP001153069">
    <property type="component" value="Unassembled WGS sequence"/>
</dbReference>
<feature type="domain" description="SGS" evidence="2">
    <location>
        <begin position="190"/>
        <end position="274"/>
    </location>
</feature>
<feature type="domain" description="CS" evidence="3">
    <location>
        <begin position="108"/>
        <end position="210"/>
    </location>
</feature>
<dbReference type="GO" id="GO:0044548">
    <property type="term" value="F:S100 protein binding"/>
    <property type="evidence" value="ECO:0007669"/>
    <property type="project" value="InterPro"/>
</dbReference>
<evidence type="ECO:0000259" key="2">
    <source>
        <dbReference type="PROSITE" id="PS51048"/>
    </source>
</evidence>
<dbReference type="PROSITE" id="PS51048">
    <property type="entry name" value="SGS"/>
    <property type="match status" value="1"/>
</dbReference>
<sequence>MVEVEEIVEEEEVLSPSQERLLDAEEIEKAALNLTRPTARMQLESLAKKLRKEGEALKRVEASRAAAPPKEEKKTLPAAEETKPAAPPKTTIPASPPVVIINNNAHFVPIDKFSFDDGGYSGAWVTLYIDLPGVGSTVDKENITCQFTPNSFDLIVKGYKGKSYRLYKDNLENEIDDFKSKRVVKADKILVKLAKKKTDYGSFEHWSSLTAKRKKPGSKEKDPSAGIMDLMKEMYDSGDDKMKKVIGETMMKQREGKLGDGMGGMGGGLGDMDI</sequence>
<dbReference type="CDD" id="cd06468">
    <property type="entry name" value="p23_CacyBP"/>
    <property type="match status" value="1"/>
</dbReference>
<dbReference type="AlphaFoldDB" id="A0A9N8EUQ4"/>
<protein>
    <submittedName>
        <fullName evidence="4">Calcyclin-binding protein</fullName>
    </submittedName>
</protein>
<dbReference type="GO" id="GO:0005634">
    <property type="term" value="C:nucleus"/>
    <property type="evidence" value="ECO:0007669"/>
    <property type="project" value="TreeGrafter"/>
</dbReference>
<dbReference type="InterPro" id="IPR037893">
    <property type="entry name" value="CS_CacyBP"/>
</dbReference>
<dbReference type="PANTHER" id="PTHR13164">
    <property type="entry name" value="CALICYLIN BINDING PROTEIN"/>
    <property type="match status" value="1"/>
</dbReference>